<keyword evidence="1" id="KW-0805">Transcription regulation</keyword>
<dbReference type="InterPro" id="IPR011991">
    <property type="entry name" value="ArsR-like_HTH"/>
</dbReference>
<proteinExistence type="predicted"/>
<evidence type="ECO:0000313" key="6">
    <source>
        <dbReference type="EMBL" id="MBH5386775.1"/>
    </source>
</evidence>
<dbReference type="Proteomes" id="UP001194539">
    <property type="component" value="Unassembled WGS sequence"/>
</dbReference>
<dbReference type="InterPro" id="IPR036390">
    <property type="entry name" value="WH_DNA-bd_sf"/>
</dbReference>
<evidence type="ECO:0000256" key="1">
    <source>
        <dbReference type="ARBA" id="ARBA00023015"/>
    </source>
</evidence>
<protein>
    <submittedName>
        <fullName evidence="6">Helix-turn-helix transcriptional regulator</fullName>
    </submittedName>
</protein>
<dbReference type="InterPro" id="IPR002577">
    <property type="entry name" value="HTH_HxlR"/>
</dbReference>
<evidence type="ECO:0000256" key="2">
    <source>
        <dbReference type="ARBA" id="ARBA00023125"/>
    </source>
</evidence>
<reference evidence="6 7" key="1">
    <citation type="submission" date="2020-07" db="EMBL/GenBank/DDBJ databases">
        <title>Bradyrhizobium diversity isolated from nodules of indigenous legumes of Western Australia.</title>
        <authorList>
            <person name="Klepa M.S."/>
        </authorList>
    </citation>
    <scope>NUCLEOTIDE SEQUENCE [LARGE SCALE GENOMIC DNA]</scope>
    <source>
        <strain evidence="6 7">CNPSo 4019</strain>
    </source>
</reference>
<organism evidence="6 7">
    <name type="scientific">Bradyrhizobium diversitatis</name>
    <dbReference type="NCBI Taxonomy" id="2755406"/>
    <lineage>
        <taxon>Bacteria</taxon>
        <taxon>Pseudomonadati</taxon>
        <taxon>Pseudomonadota</taxon>
        <taxon>Alphaproteobacteria</taxon>
        <taxon>Hyphomicrobiales</taxon>
        <taxon>Nitrobacteraceae</taxon>
        <taxon>Bradyrhizobium</taxon>
    </lineage>
</organism>
<dbReference type="EMBL" id="JACEGD010000009">
    <property type="protein sequence ID" value="MBH5386775.1"/>
    <property type="molecule type" value="Genomic_DNA"/>
</dbReference>
<feature type="region of interest" description="Disordered" evidence="4">
    <location>
        <begin position="107"/>
        <end position="129"/>
    </location>
</feature>
<gene>
    <name evidence="6" type="ORF">H1B27_10840</name>
</gene>
<dbReference type="PANTHER" id="PTHR33204">
    <property type="entry name" value="TRANSCRIPTIONAL REGULATOR, MARR FAMILY"/>
    <property type="match status" value="1"/>
</dbReference>
<dbReference type="InterPro" id="IPR036388">
    <property type="entry name" value="WH-like_DNA-bd_sf"/>
</dbReference>
<sequence>MAKQAGSKTRSVRGSRTGRPIMALLDLLGRRWTLRILWELREQPLSSRALRSACDEASPTVLQARLTELREAGFVELGDGGGYGLTPLGRDLCETFMPLHRFAERWKNSSPSPRLRGEGRGEGEPPRRR</sequence>
<dbReference type="CDD" id="cd00090">
    <property type="entry name" value="HTH_ARSR"/>
    <property type="match status" value="1"/>
</dbReference>
<dbReference type="PANTHER" id="PTHR33204:SF37">
    <property type="entry name" value="HTH-TYPE TRANSCRIPTIONAL REGULATOR YODB"/>
    <property type="match status" value="1"/>
</dbReference>
<evidence type="ECO:0000256" key="4">
    <source>
        <dbReference type="SAM" id="MobiDB-lite"/>
    </source>
</evidence>
<evidence type="ECO:0000256" key="3">
    <source>
        <dbReference type="ARBA" id="ARBA00023163"/>
    </source>
</evidence>
<comment type="caution">
    <text evidence="6">The sequence shown here is derived from an EMBL/GenBank/DDBJ whole genome shotgun (WGS) entry which is preliminary data.</text>
</comment>
<dbReference type="Pfam" id="PF01638">
    <property type="entry name" value="HxlR"/>
    <property type="match status" value="1"/>
</dbReference>
<keyword evidence="7" id="KW-1185">Reference proteome</keyword>
<dbReference type="PROSITE" id="PS51118">
    <property type="entry name" value="HTH_HXLR"/>
    <property type="match status" value="1"/>
</dbReference>
<dbReference type="RefSeq" id="WP_197966045.1">
    <property type="nucleotide sequence ID" value="NZ_JACEGD010000009.1"/>
</dbReference>
<name>A0ABS0P0Y5_9BRAD</name>
<accession>A0ABS0P0Y5</accession>
<feature type="compositionally biased region" description="Basic and acidic residues" evidence="4">
    <location>
        <begin position="115"/>
        <end position="129"/>
    </location>
</feature>
<feature type="domain" description="HTH hxlR-type" evidence="5">
    <location>
        <begin position="19"/>
        <end position="111"/>
    </location>
</feature>
<evidence type="ECO:0000259" key="5">
    <source>
        <dbReference type="PROSITE" id="PS51118"/>
    </source>
</evidence>
<evidence type="ECO:0000313" key="7">
    <source>
        <dbReference type="Proteomes" id="UP001194539"/>
    </source>
</evidence>
<dbReference type="SUPFAM" id="SSF46785">
    <property type="entry name" value="Winged helix' DNA-binding domain"/>
    <property type="match status" value="1"/>
</dbReference>
<keyword evidence="3" id="KW-0804">Transcription</keyword>
<keyword evidence="2" id="KW-0238">DNA-binding</keyword>
<dbReference type="Gene3D" id="1.10.10.10">
    <property type="entry name" value="Winged helix-like DNA-binding domain superfamily/Winged helix DNA-binding domain"/>
    <property type="match status" value="1"/>
</dbReference>